<organism evidence="14 15">
    <name type="scientific">Trametes pubescens</name>
    <name type="common">White-rot fungus</name>
    <dbReference type="NCBI Taxonomy" id="154538"/>
    <lineage>
        <taxon>Eukaryota</taxon>
        <taxon>Fungi</taxon>
        <taxon>Dikarya</taxon>
        <taxon>Basidiomycota</taxon>
        <taxon>Agaricomycotina</taxon>
        <taxon>Agaricomycetes</taxon>
        <taxon>Polyporales</taxon>
        <taxon>Polyporaceae</taxon>
        <taxon>Trametes</taxon>
    </lineage>
</organism>
<dbReference type="InterPro" id="IPR050660">
    <property type="entry name" value="NEK_Ser/Thr_kinase"/>
</dbReference>
<dbReference type="InterPro" id="IPR008271">
    <property type="entry name" value="Ser/Thr_kinase_AS"/>
</dbReference>
<evidence type="ECO:0000256" key="12">
    <source>
        <dbReference type="SAM" id="MobiDB-lite"/>
    </source>
</evidence>
<dbReference type="EC" id="2.7.11.1" evidence="2"/>
<dbReference type="PANTHER" id="PTHR43671">
    <property type="entry name" value="SERINE/THREONINE-PROTEIN KINASE NEK"/>
    <property type="match status" value="1"/>
</dbReference>
<accession>A0A1M2V2C9</accession>
<feature type="binding site" evidence="10">
    <location>
        <position position="54"/>
    </location>
    <ligand>
        <name>ATP</name>
        <dbReference type="ChEBI" id="CHEBI:30616"/>
    </ligand>
</feature>
<dbReference type="OrthoDB" id="541276at2759"/>
<evidence type="ECO:0000256" key="11">
    <source>
        <dbReference type="RuleBase" id="RU000304"/>
    </source>
</evidence>
<comment type="catalytic activity">
    <reaction evidence="9">
        <text>L-seryl-[protein] + ATP = O-phospho-L-seryl-[protein] + ADP + H(+)</text>
        <dbReference type="Rhea" id="RHEA:17989"/>
        <dbReference type="Rhea" id="RHEA-COMP:9863"/>
        <dbReference type="Rhea" id="RHEA-COMP:11604"/>
        <dbReference type="ChEBI" id="CHEBI:15378"/>
        <dbReference type="ChEBI" id="CHEBI:29999"/>
        <dbReference type="ChEBI" id="CHEBI:30616"/>
        <dbReference type="ChEBI" id="CHEBI:83421"/>
        <dbReference type="ChEBI" id="CHEBI:456216"/>
        <dbReference type="EC" id="2.7.11.1"/>
    </reaction>
</comment>
<dbReference type="GO" id="GO:0004674">
    <property type="term" value="F:protein serine/threonine kinase activity"/>
    <property type="evidence" value="ECO:0007669"/>
    <property type="project" value="UniProtKB-KW"/>
</dbReference>
<keyword evidence="4" id="KW-0808">Transferase</keyword>
<evidence type="ECO:0000256" key="2">
    <source>
        <dbReference type="ARBA" id="ARBA00012513"/>
    </source>
</evidence>
<evidence type="ECO:0000256" key="4">
    <source>
        <dbReference type="ARBA" id="ARBA00022679"/>
    </source>
</evidence>
<evidence type="ECO:0000256" key="10">
    <source>
        <dbReference type="PROSITE-ProRule" id="PRU10141"/>
    </source>
</evidence>
<evidence type="ECO:0000256" key="3">
    <source>
        <dbReference type="ARBA" id="ARBA00022527"/>
    </source>
</evidence>
<sequence length="489" mass="54536">MSPVIQYVPDFTFKFVDRARYQILNLLGAGSYGAVYRARERLPESGKFVPRAIKVVPRSRHGKALQIREITMHTELPRHHNIVTLHRAFEDGAYMFIVMDLLDGGDLHSHITRKHTLCRNDDLIKNVFLQIVDGVEVSHKAGIFHRDLKPDNILVNADLTRVCIADFGLATTSTKSKSFNTGTRTFMCPECVDCDDRLYPYSPRRSDIWALGVILVNIVTGHRPWDKATLEDDQFKSFLEEPDWLRSVFPISEGLSVILRRIFTIVPDEALTLAEIRREIRNLDTFYMSRADLKLASTDVRYMWTWYFPRVASALSEASSTDSEGGMDSWTESESSESGSDDSDDSDDSDAGNVPATQLLMVAEEGRLVLPRSLGAEQPASLRVVRPSPPRSKSSDEFPIRRPATRRAMLAPPSSSDEPSTASSSDAPITPETHALDVLVAEPNGIEPLVLERPLLCHGKDSIRIREKRGSVGAAVRGFARSLVSGRSA</sequence>
<gene>
    <name evidence="14" type="ORF">TRAPUB_7808</name>
</gene>
<dbReference type="InterPro" id="IPR000719">
    <property type="entry name" value="Prot_kinase_dom"/>
</dbReference>
<feature type="compositionally biased region" description="Acidic residues" evidence="12">
    <location>
        <begin position="339"/>
        <end position="350"/>
    </location>
</feature>
<dbReference type="STRING" id="154538.A0A1M2V2C9"/>
<evidence type="ECO:0000313" key="15">
    <source>
        <dbReference type="Proteomes" id="UP000184267"/>
    </source>
</evidence>
<dbReference type="PROSITE" id="PS00107">
    <property type="entry name" value="PROTEIN_KINASE_ATP"/>
    <property type="match status" value="1"/>
</dbReference>
<evidence type="ECO:0000256" key="8">
    <source>
        <dbReference type="ARBA" id="ARBA00047899"/>
    </source>
</evidence>
<dbReference type="Pfam" id="PF00069">
    <property type="entry name" value="Pkinase"/>
    <property type="match status" value="1"/>
</dbReference>
<keyword evidence="3 11" id="KW-0723">Serine/threonine-protein kinase</keyword>
<dbReference type="PANTHER" id="PTHR43671:SF98">
    <property type="entry name" value="SERINE_THREONINE-PROTEIN KINASE NEK11"/>
    <property type="match status" value="1"/>
</dbReference>
<dbReference type="Gene3D" id="1.10.510.10">
    <property type="entry name" value="Transferase(Phosphotransferase) domain 1"/>
    <property type="match status" value="1"/>
</dbReference>
<protein>
    <recommendedName>
        <fullName evidence="2">non-specific serine/threonine protein kinase</fullName>
        <ecNumber evidence="2">2.7.11.1</ecNumber>
    </recommendedName>
</protein>
<evidence type="ECO:0000256" key="9">
    <source>
        <dbReference type="ARBA" id="ARBA00048679"/>
    </source>
</evidence>
<evidence type="ECO:0000259" key="13">
    <source>
        <dbReference type="PROSITE" id="PS50011"/>
    </source>
</evidence>
<dbReference type="Proteomes" id="UP000184267">
    <property type="component" value="Unassembled WGS sequence"/>
</dbReference>
<keyword evidence="15" id="KW-1185">Reference proteome</keyword>
<dbReference type="SUPFAM" id="SSF56112">
    <property type="entry name" value="Protein kinase-like (PK-like)"/>
    <property type="match status" value="1"/>
</dbReference>
<feature type="domain" description="Protein kinase" evidence="13">
    <location>
        <begin position="21"/>
        <end position="287"/>
    </location>
</feature>
<proteinExistence type="inferred from homology"/>
<evidence type="ECO:0000256" key="5">
    <source>
        <dbReference type="ARBA" id="ARBA00022741"/>
    </source>
</evidence>
<feature type="region of interest" description="Disordered" evidence="12">
    <location>
        <begin position="380"/>
        <end position="429"/>
    </location>
</feature>
<evidence type="ECO:0000313" key="14">
    <source>
        <dbReference type="EMBL" id="OJT01752.1"/>
    </source>
</evidence>
<dbReference type="OMA" id="CRERIPG"/>
<dbReference type="InterPro" id="IPR011009">
    <property type="entry name" value="Kinase-like_dom_sf"/>
</dbReference>
<comment type="similarity">
    <text evidence="1">Belongs to the protein kinase superfamily. NEK Ser/Thr protein kinase family. NIMA subfamily.</text>
</comment>
<name>A0A1M2V2C9_TRAPU</name>
<feature type="region of interest" description="Disordered" evidence="12">
    <location>
        <begin position="318"/>
        <end position="353"/>
    </location>
</feature>
<evidence type="ECO:0000256" key="6">
    <source>
        <dbReference type="ARBA" id="ARBA00022777"/>
    </source>
</evidence>
<keyword evidence="5 10" id="KW-0547">Nucleotide-binding</keyword>
<dbReference type="GO" id="GO:0005524">
    <property type="term" value="F:ATP binding"/>
    <property type="evidence" value="ECO:0007669"/>
    <property type="project" value="UniProtKB-UniRule"/>
</dbReference>
<feature type="compositionally biased region" description="Low complexity" evidence="12">
    <location>
        <begin position="328"/>
        <end position="338"/>
    </location>
</feature>
<keyword evidence="6" id="KW-0418">Kinase</keyword>
<evidence type="ECO:0000256" key="7">
    <source>
        <dbReference type="ARBA" id="ARBA00022840"/>
    </source>
</evidence>
<comment type="caution">
    <text evidence="14">The sequence shown here is derived from an EMBL/GenBank/DDBJ whole genome shotgun (WGS) entry which is preliminary data.</text>
</comment>
<dbReference type="PROSITE" id="PS00108">
    <property type="entry name" value="PROTEIN_KINASE_ST"/>
    <property type="match status" value="1"/>
</dbReference>
<dbReference type="InterPro" id="IPR017441">
    <property type="entry name" value="Protein_kinase_ATP_BS"/>
</dbReference>
<comment type="catalytic activity">
    <reaction evidence="8">
        <text>L-threonyl-[protein] + ATP = O-phospho-L-threonyl-[protein] + ADP + H(+)</text>
        <dbReference type="Rhea" id="RHEA:46608"/>
        <dbReference type="Rhea" id="RHEA-COMP:11060"/>
        <dbReference type="Rhea" id="RHEA-COMP:11605"/>
        <dbReference type="ChEBI" id="CHEBI:15378"/>
        <dbReference type="ChEBI" id="CHEBI:30013"/>
        <dbReference type="ChEBI" id="CHEBI:30616"/>
        <dbReference type="ChEBI" id="CHEBI:61977"/>
        <dbReference type="ChEBI" id="CHEBI:456216"/>
        <dbReference type="EC" id="2.7.11.1"/>
    </reaction>
</comment>
<dbReference type="AlphaFoldDB" id="A0A1M2V2C9"/>
<evidence type="ECO:0000256" key="1">
    <source>
        <dbReference type="ARBA" id="ARBA00010886"/>
    </source>
</evidence>
<dbReference type="PROSITE" id="PS50011">
    <property type="entry name" value="PROTEIN_KINASE_DOM"/>
    <property type="match status" value="1"/>
</dbReference>
<dbReference type="SMART" id="SM00220">
    <property type="entry name" value="S_TKc"/>
    <property type="match status" value="1"/>
</dbReference>
<reference evidence="14 15" key="1">
    <citation type="submission" date="2016-10" db="EMBL/GenBank/DDBJ databases">
        <title>Genome sequence of the basidiomycete white-rot fungus Trametes pubescens.</title>
        <authorList>
            <person name="Makela M.R."/>
            <person name="Granchi Z."/>
            <person name="Peng M."/>
            <person name="De Vries R.P."/>
            <person name="Grigoriev I."/>
            <person name="Riley R."/>
            <person name="Hilden K."/>
        </authorList>
    </citation>
    <scope>NUCLEOTIDE SEQUENCE [LARGE SCALE GENOMIC DNA]</scope>
    <source>
        <strain evidence="14 15">FBCC735</strain>
    </source>
</reference>
<keyword evidence="7 10" id="KW-0067">ATP-binding</keyword>
<dbReference type="EMBL" id="MNAD01001723">
    <property type="protein sequence ID" value="OJT01752.1"/>
    <property type="molecule type" value="Genomic_DNA"/>
</dbReference>
<feature type="compositionally biased region" description="Low complexity" evidence="12">
    <location>
        <begin position="411"/>
        <end position="428"/>
    </location>
</feature>